<name>A0A1V1PDF3_9BACT</name>
<protein>
    <recommendedName>
        <fullName evidence="1">Nucleotidyl transferase domain-containing protein</fullName>
    </recommendedName>
</protein>
<dbReference type="InterPro" id="IPR050486">
    <property type="entry name" value="Mannose-1P_guanyltransferase"/>
</dbReference>
<sequence length="240" mass="27297">MHAVILAGGKGTRISSIFPDIPKSMIPFQGKPLMQHQIEQLKSYDIRTIHMCLGYLSDSITDHFGSGIKYGVELDYEIETTPQGTAGSLYLLKDRLTKDFLVINGDIIFNVNLYNLFDYHRQKAGIATLTTHINPNPLDSDLVETNKDDKVTNIHIRPHASDLDTSFYANAGISIFTPKLFDYVQPNKKQNIEKHLVSAMIKDNQPIFAYQTDEYIHDTGTVERYHQVVQDLMNGKLQFY</sequence>
<gene>
    <name evidence="2" type="ORF">OMM_01435</name>
</gene>
<dbReference type="SUPFAM" id="SSF53448">
    <property type="entry name" value="Nucleotide-diphospho-sugar transferases"/>
    <property type="match status" value="1"/>
</dbReference>
<evidence type="ECO:0000313" key="2">
    <source>
        <dbReference type="EMBL" id="ETR72793.1"/>
    </source>
</evidence>
<evidence type="ECO:0000313" key="3">
    <source>
        <dbReference type="Proteomes" id="UP000189670"/>
    </source>
</evidence>
<organism evidence="2 3">
    <name type="scientific">Candidatus Magnetoglobus multicellularis str. Araruama</name>
    <dbReference type="NCBI Taxonomy" id="890399"/>
    <lineage>
        <taxon>Bacteria</taxon>
        <taxon>Pseudomonadati</taxon>
        <taxon>Thermodesulfobacteriota</taxon>
        <taxon>Desulfobacteria</taxon>
        <taxon>Desulfobacterales</taxon>
        <taxon>Desulfobacteraceae</taxon>
        <taxon>Candidatus Magnetoglobus</taxon>
    </lineage>
</organism>
<comment type="caution">
    <text evidence="2">The sequence shown here is derived from an EMBL/GenBank/DDBJ whole genome shotgun (WGS) entry which is preliminary data.</text>
</comment>
<feature type="domain" description="Nucleotidyl transferase" evidence="1">
    <location>
        <begin position="3"/>
        <end position="233"/>
    </location>
</feature>
<dbReference type="InterPro" id="IPR029044">
    <property type="entry name" value="Nucleotide-diphossugar_trans"/>
</dbReference>
<accession>A0A1V1PDF3</accession>
<dbReference type="Pfam" id="PF00483">
    <property type="entry name" value="NTP_transferase"/>
    <property type="match status" value="1"/>
</dbReference>
<evidence type="ECO:0000259" key="1">
    <source>
        <dbReference type="Pfam" id="PF00483"/>
    </source>
</evidence>
<reference evidence="3" key="1">
    <citation type="submission" date="2012-11" db="EMBL/GenBank/DDBJ databases">
        <authorList>
            <person name="Lucero-Rivera Y.E."/>
            <person name="Tovar-Ramirez D."/>
        </authorList>
    </citation>
    <scope>NUCLEOTIDE SEQUENCE [LARGE SCALE GENOMIC DNA]</scope>
    <source>
        <strain evidence="3">Araruama</strain>
    </source>
</reference>
<dbReference type="Proteomes" id="UP000189670">
    <property type="component" value="Unassembled WGS sequence"/>
</dbReference>
<dbReference type="InterPro" id="IPR005835">
    <property type="entry name" value="NTP_transferase_dom"/>
</dbReference>
<proteinExistence type="predicted"/>
<dbReference type="AlphaFoldDB" id="A0A1V1PDF3"/>
<dbReference type="EMBL" id="ATBP01000112">
    <property type="protein sequence ID" value="ETR72793.1"/>
    <property type="molecule type" value="Genomic_DNA"/>
</dbReference>
<dbReference type="PANTHER" id="PTHR22572">
    <property type="entry name" value="SUGAR-1-PHOSPHATE GUANYL TRANSFERASE"/>
    <property type="match status" value="1"/>
</dbReference>
<dbReference type="CDD" id="cd04181">
    <property type="entry name" value="NTP_transferase"/>
    <property type="match status" value="1"/>
</dbReference>
<dbReference type="Gene3D" id="3.90.550.10">
    <property type="entry name" value="Spore Coat Polysaccharide Biosynthesis Protein SpsA, Chain A"/>
    <property type="match status" value="1"/>
</dbReference>